<dbReference type="EMBL" id="FOCO01000036">
    <property type="protein sequence ID" value="SEN97522.1"/>
    <property type="molecule type" value="Genomic_DNA"/>
</dbReference>
<dbReference type="AlphaFoldDB" id="A0A1H8KX68"/>
<name>A0A1H8KX68_9RHOB</name>
<evidence type="ECO:0000313" key="3">
    <source>
        <dbReference type="Proteomes" id="UP000183002"/>
    </source>
</evidence>
<organism evidence="2 3">
    <name type="scientific">Pseudorhodobacter antarcticus</name>
    <dbReference type="NCBI Taxonomy" id="1077947"/>
    <lineage>
        <taxon>Bacteria</taxon>
        <taxon>Pseudomonadati</taxon>
        <taxon>Pseudomonadota</taxon>
        <taxon>Alphaproteobacteria</taxon>
        <taxon>Rhodobacterales</taxon>
        <taxon>Paracoccaceae</taxon>
        <taxon>Pseudorhodobacter</taxon>
    </lineage>
</organism>
<protein>
    <submittedName>
        <fullName evidence="2">Uncharacterized protein</fullName>
    </submittedName>
</protein>
<keyword evidence="3" id="KW-1185">Reference proteome</keyword>
<dbReference type="OrthoDB" id="9984868at2"/>
<accession>A0A1H8KX68</accession>
<dbReference type="Proteomes" id="UP000183002">
    <property type="component" value="Unassembled WGS sequence"/>
</dbReference>
<evidence type="ECO:0000313" key="2">
    <source>
        <dbReference type="EMBL" id="SEN97522.1"/>
    </source>
</evidence>
<gene>
    <name evidence="2" type="ORF">SAMN05216227_103616</name>
</gene>
<dbReference type="STRING" id="1077947.SAMN05216227_103616"/>
<sequence length="102" mass="11496">MENGKNFRLHVQKAYNEYRQMDNDGQAAALNLVAELLRKMLRDSSGRRHSLTELGGTTKTGTETRTNTEKARAKLIRKSNAVSPQAPIKPVQTTSKNELRRT</sequence>
<evidence type="ECO:0000256" key="1">
    <source>
        <dbReference type="SAM" id="MobiDB-lite"/>
    </source>
</evidence>
<proteinExistence type="predicted"/>
<feature type="compositionally biased region" description="Low complexity" evidence="1">
    <location>
        <begin position="52"/>
        <end position="65"/>
    </location>
</feature>
<dbReference type="RefSeq" id="WP_139194075.1">
    <property type="nucleotide sequence ID" value="NZ_FOCO01000036.1"/>
</dbReference>
<reference evidence="2 3" key="1">
    <citation type="submission" date="2016-10" db="EMBL/GenBank/DDBJ databases">
        <authorList>
            <person name="de Groot N.N."/>
        </authorList>
    </citation>
    <scope>NUCLEOTIDE SEQUENCE [LARGE SCALE GENOMIC DNA]</scope>
    <source>
        <strain evidence="2 3">CGMCC 1.10836</strain>
    </source>
</reference>
<feature type="region of interest" description="Disordered" evidence="1">
    <location>
        <begin position="45"/>
        <end position="102"/>
    </location>
</feature>